<dbReference type="Proteomes" id="UP000516437">
    <property type="component" value="Chromosome 2"/>
</dbReference>
<dbReference type="Gene3D" id="3.60.21.10">
    <property type="match status" value="1"/>
</dbReference>
<keyword evidence="6 11" id="KW-0732">Signal</keyword>
<dbReference type="InterPro" id="IPR025733">
    <property type="entry name" value="PAPs_C"/>
</dbReference>
<gene>
    <name evidence="15" type="ORF">CJ030_MR2G005650</name>
</gene>
<comment type="similarity">
    <text evidence="4 11">Belongs to the metallophosphoesterase superfamily. Purple acid phosphatase family.</text>
</comment>
<dbReference type="InterPro" id="IPR041792">
    <property type="entry name" value="MPP_PAP"/>
</dbReference>
<dbReference type="EMBL" id="RXIC02000020">
    <property type="protein sequence ID" value="KAB1221305.1"/>
    <property type="molecule type" value="Genomic_DNA"/>
</dbReference>
<evidence type="ECO:0000313" key="16">
    <source>
        <dbReference type="Proteomes" id="UP000516437"/>
    </source>
</evidence>
<dbReference type="InterPro" id="IPR008963">
    <property type="entry name" value="Purple_acid_Pase-like_N"/>
</dbReference>
<feature type="domain" description="Calcineurin-like phosphoesterase" evidence="12">
    <location>
        <begin position="141"/>
        <end position="330"/>
    </location>
</feature>
<dbReference type="InterPro" id="IPR004843">
    <property type="entry name" value="Calcineurin-like_PHP"/>
</dbReference>
<dbReference type="SUPFAM" id="SSF56300">
    <property type="entry name" value="Metallo-dependent phosphatases"/>
    <property type="match status" value="1"/>
</dbReference>
<evidence type="ECO:0000256" key="6">
    <source>
        <dbReference type="ARBA" id="ARBA00022729"/>
    </source>
</evidence>
<comment type="caution">
    <text evidence="15">The sequence shown here is derived from an EMBL/GenBank/DDBJ whole genome shotgun (WGS) entry which is preliminary data.</text>
</comment>
<dbReference type="Pfam" id="PF16656">
    <property type="entry name" value="Pur_ac_phosph_N"/>
    <property type="match status" value="1"/>
</dbReference>
<keyword evidence="7 11" id="KW-0378">Hydrolase</keyword>
<evidence type="ECO:0000256" key="10">
    <source>
        <dbReference type="ARBA" id="ARBA00023180"/>
    </source>
</evidence>
<evidence type="ECO:0000259" key="12">
    <source>
        <dbReference type="Pfam" id="PF00149"/>
    </source>
</evidence>
<evidence type="ECO:0000256" key="5">
    <source>
        <dbReference type="ARBA" id="ARBA00022723"/>
    </source>
</evidence>
<evidence type="ECO:0000256" key="9">
    <source>
        <dbReference type="ARBA" id="ARBA00023004"/>
    </source>
</evidence>
<dbReference type="InterPro" id="IPR029052">
    <property type="entry name" value="Metallo-depent_PP-like"/>
</dbReference>
<dbReference type="PANTHER" id="PTHR22953">
    <property type="entry name" value="ACID PHOSPHATASE RELATED"/>
    <property type="match status" value="1"/>
</dbReference>
<feature type="signal peptide" evidence="11">
    <location>
        <begin position="1"/>
        <end position="21"/>
    </location>
</feature>
<name>A0A6A1W807_9ROSI</name>
<dbReference type="SUPFAM" id="SSF49363">
    <property type="entry name" value="Purple acid phosphatase, N-terminal domain"/>
    <property type="match status" value="1"/>
</dbReference>
<keyword evidence="9" id="KW-0408">Iron</keyword>
<comment type="cofactor">
    <cofactor evidence="2">
        <name>Zn(2+)</name>
        <dbReference type="ChEBI" id="CHEBI:29105"/>
    </cofactor>
</comment>
<dbReference type="GO" id="GO:0046872">
    <property type="term" value="F:metal ion binding"/>
    <property type="evidence" value="ECO:0007669"/>
    <property type="project" value="UniProtKB-KW"/>
</dbReference>
<dbReference type="CDD" id="cd00839">
    <property type="entry name" value="MPP_PAPs"/>
    <property type="match status" value="1"/>
</dbReference>
<comment type="cofactor">
    <cofactor evidence="3">
        <name>Fe cation</name>
        <dbReference type="ChEBI" id="CHEBI:24875"/>
    </cofactor>
</comment>
<keyword evidence="10" id="KW-0325">Glycoprotein</keyword>
<feature type="domain" description="Purple acid phosphatase N-terminal" evidence="14">
    <location>
        <begin position="45"/>
        <end position="132"/>
    </location>
</feature>
<dbReference type="AlphaFoldDB" id="A0A6A1W807"/>
<keyword evidence="8" id="KW-0862">Zinc</keyword>
<reference evidence="15 16" key="1">
    <citation type="journal article" date="2019" name="Plant Biotechnol. J.">
        <title>The red bayberry genome and genetic basis of sex determination.</title>
        <authorList>
            <person name="Jia H.M."/>
            <person name="Jia H.J."/>
            <person name="Cai Q.L."/>
            <person name="Wang Y."/>
            <person name="Zhao H.B."/>
            <person name="Yang W.F."/>
            <person name="Wang G.Y."/>
            <person name="Li Y.H."/>
            <person name="Zhan D.L."/>
            <person name="Shen Y.T."/>
            <person name="Niu Q.F."/>
            <person name="Chang L."/>
            <person name="Qiu J."/>
            <person name="Zhao L."/>
            <person name="Xie H.B."/>
            <person name="Fu W.Y."/>
            <person name="Jin J."/>
            <person name="Li X.W."/>
            <person name="Jiao Y."/>
            <person name="Zhou C.C."/>
            <person name="Tu T."/>
            <person name="Chai C.Y."/>
            <person name="Gao J.L."/>
            <person name="Fan L.J."/>
            <person name="van de Weg E."/>
            <person name="Wang J.Y."/>
            <person name="Gao Z.S."/>
        </authorList>
    </citation>
    <scope>NUCLEOTIDE SEQUENCE [LARGE SCALE GENOMIC DNA]</scope>
    <source>
        <tissue evidence="15">Leaves</tissue>
    </source>
</reference>
<accession>A0A6A1W807</accession>
<dbReference type="Pfam" id="PF14008">
    <property type="entry name" value="Metallophos_C"/>
    <property type="match status" value="1"/>
</dbReference>
<feature type="domain" description="Purple acid phosphatase C-terminal" evidence="13">
    <location>
        <begin position="345"/>
        <end position="402"/>
    </location>
</feature>
<proteinExistence type="inferred from homology"/>
<keyword evidence="5" id="KW-0479">Metal-binding</keyword>
<feature type="chain" id="PRO_5025715900" description="Purple acid phosphatase" evidence="11">
    <location>
        <begin position="22"/>
        <end position="433"/>
    </location>
</feature>
<dbReference type="PANTHER" id="PTHR22953:SF7">
    <property type="entry name" value="PURPLE ACID PHOSPHATASE 22"/>
    <property type="match status" value="1"/>
</dbReference>
<dbReference type="Gene3D" id="2.60.40.380">
    <property type="entry name" value="Purple acid phosphatase-like, N-terminal"/>
    <property type="match status" value="1"/>
</dbReference>
<evidence type="ECO:0000256" key="1">
    <source>
        <dbReference type="ARBA" id="ARBA00000032"/>
    </source>
</evidence>
<evidence type="ECO:0000256" key="4">
    <source>
        <dbReference type="ARBA" id="ARBA00008723"/>
    </source>
</evidence>
<organism evidence="15 16">
    <name type="scientific">Morella rubra</name>
    <name type="common">Chinese bayberry</name>
    <dbReference type="NCBI Taxonomy" id="262757"/>
    <lineage>
        <taxon>Eukaryota</taxon>
        <taxon>Viridiplantae</taxon>
        <taxon>Streptophyta</taxon>
        <taxon>Embryophyta</taxon>
        <taxon>Tracheophyta</taxon>
        <taxon>Spermatophyta</taxon>
        <taxon>Magnoliopsida</taxon>
        <taxon>eudicotyledons</taxon>
        <taxon>Gunneridae</taxon>
        <taxon>Pentapetalae</taxon>
        <taxon>rosids</taxon>
        <taxon>fabids</taxon>
        <taxon>Fagales</taxon>
        <taxon>Myricaceae</taxon>
        <taxon>Morella</taxon>
    </lineage>
</organism>
<dbReference type="OrthoDB" id="45007at2759"/>
<evidence type="ECO:0000259" key="14">
    <source>
        <dbReference type="Pfam" id="PF16656"/>
    </source>
</evidence>
<dbReference type="InterPro" id="IPR015914">
    <property type="entry name" value="PAPs_N"/>
</dbReference>
<evidence type="ECO:0000256" key="3">
    <source>
        <dbReference type="ARBA" id="ARBA00001962"/>
    </source>
</evidence>
<dbReference type="InterPro" id="IPR039331">
    <property type="entry name" value="PAPs-like"/>
</dbReference>
<dbReference type="Pfam" id="PF00149">
    <property type="entry name" value="Metallophos"/>
    <property type="match status" value="1"/>
</dbReference>
<evidence type="ECO:0000256" key="11">
    <source>
        <dbReference type="RuleBase" id="RU361203"/>
    </source>
</evidence>
<sequence>MRAHVFPILLSIFIFPQLILSTNEFSRQPAGQIIRTRHDRSESDPQQVHISLVGSDHVRVTWITDDHHAPSTVEYGTEKGRYDAKARGEHTSYTYFKYSSGKIHHVKIGPLEPSTTYYYRCGGSGPEFSFKTPPSTFPVEFVVVGDLGQTDWTASTLEHVNGIDYDVFLLPGDLSYANGHQPLWDSFGRLVEASASRRPWMVTQGNHDIESLPNHPESFTAYNSRWPMAYEESGSNSNLYYSFEVAGTHIIMLGSYAKFDVNSDQYRWLQADLAQVDRKKTPWILVLLHAPWYNTNTAHQGEGEDMRQAMEELLYNARVDMVFAGHVHAYERFTRSYDNEADPCGPVYITIGDGGNREGLALDYLEPASPLSLYREPSFGHGRLRIFNETHAYWSWHRNNDRDAFVADRIWLESLSTSKICRDAAASFDKDEL</sequence>
<evidence type="ECO:0000256" key="2">
    <source>
        <dbReference type="ARBA" id="ARBA00001947"/>
    </source>
</evidence>
<evidence type="ECO:0000256" key="8">
    <source>
        <dbReference type="ARBA" id="ARBA00022833"/>
    </source>
</evidence>
<comment type="catalytic activity">
    <reaction evidence="1 11">
        <text>a phosphate monoester + H2O = an alcohol + phosphate</text>
        <dbReference type="Rhea" id="RHEA:15017"/>
        <dbReference type="ChEBI" id="CHEBI:15377"/>
        <dbReference type="ChEBI" id="CHEBI:30879"/>
        <dbReference type="ChEBI" id="CHEBI:43474"/>
        <dbReference type="ChEBI" id="CHEBI:67140"/>
        <dbReference type="EC" id="3.1.3.2"/>
    </reaction>
</comment>
<evidence type="ECO:0000313" key="15">
    <source>
        <dbReference type="EMBL" id="KAB1221305.1"/>
    </source>
</evidence>
<evidence type="ECO:0000256" key="7">
    <source>
        <dbReference type="ARBA" id="ARBA00022801"/>
    </source>
</evidence>
<evidence type="ECO:0000259" key="13">
    <source>
        <dbReference type="Pfam" id="PF14008"/>
    </source>
</evidence>
<keyword evidence="16" id="KW-1185">Reference proteome</keyword>
<dbReference type="FunFam" id="2.60.40.380:FF:000001">
    <property type="entry name" value="Fe(3+)-Zn(2+) purple acid phosphatase"/>
    <property type="match status" value="1"/>
</dbReference>
<protein>
    <recommendedName>
        <fullName evidence="11">Purple acid phosphatase</fullName>
        <ecNumber evidence="11">3.1.3.2</ecNumber>
    </recommendedName>
</protein>
<dbReference type="EC" id="3.1.3.2" evidence="11"/>
<dbReference type="GO" id="GO:0003993">
    <property type="term" value="F:acid phosphatase activity"/>
    <property type="evidence" value="ECO:0007669"/>
    <property type="project" value="UniProtKB-EC"/>
</dbReference>